<comment type="caution">
    <text evidence="2">The sequence shown here is derived from an EMBL/GenBank/DDBJ whole genome shotgun (WGS) entry which is preliminary data.</text>
</comment>
<organism evidence="2 3">
    <name type="scientific">Puccinia coronata f. sp. avenae</name>
    <dbReference type="NCBI Taxonomy" id="200324"/>
    <lineage>
        <taxon>Eukaryota</taxon>
        <taxon>Fungi</taxon>
        <taxon>Dikarya</taxon>
        <taxon>Basidiomycota</taxon>
        <taxon>Pucciniomycotina</taxon>
        <taxon>Pucciniomycetes</taxon>
        <taxon>Pucciniales</taxon>
        <taxon>Pucciniaceae</taxon>
        <taxon>Puccinia</taxon>
    </lineage>
</organism>
<gene>
    <name evidence="2" type="ORF">PCASD_23460</name>
</gene>
<evidence type="ECO:0000313" key="3">
    <source>
        <dbReference type="Proteomes" id="UP000235392"/>
    </source>
</evidence>
<feature type="compositionally biased region" description="Polar residues" evidence="1">
    <location>
        <begin position="19"/>
        <end position="36"/>
    </location>
</feature>
<evidence type="ECO:0000313" key="2">
    <source>
        <dbReference type="EMBL" id="PLW07553.1"/>
    </source>
</evidence>
<dbReference type="EMBL" id="PGCI01001122">
    <property type="protein sequence ID" value="PLW07553.1"/>
    <property type="molecule type" value="Genomic_DNA"/>
</dbReference>
<protein>
    <submittedName>
        <fullName evidence="2">Uncharacterized protein</fullName>
    </submittedName>
</protein>
<proteinExistence type="predicted"/>
<reference evidence="2 3" key="1">
    <citation type="submission" date="2017-11" db="EMBL/GenBank/DDBJ databases">
        <title>De novo assembly and phasing of dikaryotic genomes from two isolates of Puccinia coronata f. sp. avenae, the causal agent of oat crown rust.</title>
        <authorList>
            <person name="Miller M.E."/>
            <person name="Zhang Y."/>
            <person name="Omidvar V."/>
            <person name="Sperschneider J."/>
            <person name="Schwessinger B."/>
            <person name="Raley C."/>
            <person name="Palmer J.M."/>
            <person name="Garnica D."/>
            <person name="Upadhyaya N."/>
            <person name="Rathjen J."/>
            <person name="Taylor J.M."/>
            <person name="Park R.F."/>
            <person name="Dodds P.N."/>
            <person name="Hirsch C.D."/>
            <person name="Kianian S.F."/>
            <person name="Figueroa M."/>
        </authorList>
    </citation>
    <scope>NUCLEOTIDE SEQUENCE [LARGE SCALE GENOMIC DNA]</scope>
    <source>
        <strain evidence="2">12SD80</strain>
    </source>
</reference>
<dbReference type="AlphaFoldDB" id="A0A2N5S2V8"/>
<evidence type="ECO:0000256" key="1">
    <source>
        <dbReference type="SAM" id="MobiDB-lite"/>
    </source>
</evidence>
<feature type="region of interest" description="Disordered" evidence="1">
    <location>
        <begin position="1"/>
        <end position="53"/>
    </location>
</feature>
<name>A0A2N5S2V8_9BASI</name>
<dbReference type="Proteomes" id="UP000235392">
    <property type="component" value="Unassembled WGS sequence"/>
</dbReference>
<accession>A0A2N5S2V8</accession>
<sequence length="76" mass="7870">MPIKAVSVPGVESPFGGDPSQSPKSPTPQFYGSSLFSAGGGERPSAESSVGPGPRLALFFFGELDGKYQPMDIPQP</sequence>